<dbReference type="Gene3D" id="3.20.20.190">
    <property type="entry name" value="Phosphatidylinositol (PI) phosphodiesterase"/>
    <property type="match status" value="1"/>
</dbReference>
<evidence type="ECO:0000313" key="3">
    <source>
        <dbReference type="Proteomes" id="UP000320876"/>
    </source>
</evidence>
<dbReference type="EMBL" id="VFML01000001">
    <property type="protein sequence ID" value="TQJ04021.1"/>
    <property type="molecule type" value="Genomic_DNA"/>
</dbReference>
<accession>A0A542DLP0</accession>
<feature type="domain" description="GP-PDE" evidence="1">
    <location>
        <begin position="3"/>
        <end position="236"/>
    </location>
</feature>
<keyword evidence="3" id="KW-1185">Reference proteome</keyword>
<dbReference type="SUPFAM" id="SSF51695">
    <property type="entry name" value="PLC-like phosphodiesterases"/>
    <property type="match status" value="1"/>
</dbReference>
<dbReference type="GO" id="GO:0008081">
    <property type="term" value="F:phosphoric diester hydrolase activity"/>
    <property type="evidence" value="ECO:0007669"/>
    <property type="project" value="InterPro"/>
</dbReference>
<protein>
    <submittedName>
        <fullName evidence="2">Glycerophosphoryl diester phosphodiesterase</fullName>
    </submittedName>
</protein>
<evidence type="ECO:0000313" key="2">
    <source>
        <dbReference type="EMBL" id="TQJ04021.1"/>
    </source>
</evidence>
<dbReference type="Pfam" id="PF03009">
    <property type="entry name" value="GDPD"/>
    <property type="match status" value="1"/>
</dbReference>
<proteinExistence type="predicted"/>
<dbReference type="PANTHER" id="PTHR46211">
    <property type="entry name" value="GLYCEROPHOSPHORYL DIESTER PHOSPHODIESTERASE"/>
    <property type="match status" value="1"/>
</dbReference>
<name>A0A542DLP0_AMYCI</name>
<dbReference type="PROSITE" id="PS50007">
    <property type="entry name" value="PIPLC_X_DOMAIN"/>
    <property type="match status" value="1"/>
</dbReference>
<gene>
    <name evidence="2" type="ORF">FB471_3801</name>
</gene>
<dbReference type="InterPro" id="IPR017946">
    <property type="entry name" value="PLC-like_Pdiesterase_TIM-brl"/>
</dbReference>
<dbReference type="Proteomes" id="UP000320876">
    <property type="component" value="Unassembled WGS sequence"/>
</dbReference>
<dbReference type="PANTHER" id="PTHR46211:SF1">
    <property type="entry name" value="GLYCEROPHOSPHODIESTER PHOSPHODIESTERASE, CYTOPLASMIC"/>
    <property type="match status" value="1"/>
</dbReference>
<evidence type="ECO:0000259" key="1">
    <source>
        <dbReference type="PROSITE" id="PS51704"/>
    </source>
</evidence>
<sequence length="240" mass="26472">MSALISAHRGGGEDAPPATLDAYKKSLETGAEYVEFDVRRTRDGELVIFHDERAGRGGPRVDSIGYRELCERAGYHVPELGEVLELIAGEVAGHLDLKETGYEWEVLGLAVEVLGADGFVVTSLEDVSIARIKRTHPGVRAALSLGRELGSHGWHRQVELRHGELFPLRRIRACGADWVAVQHLLARLTVLGLCARHGIGAMVWTVNDDRRIGRLLTDPRVDVLVTDRPRRAVELREKAA</sequence>
<organism evidence="2 3">
    <name type="scientific">Amycolatopsis cihanbeyliensis</name>
    <dbReference type="NCBI Taxonomy" id="1128664"/>
    <lineage>
        <taxon>Bacteria</taxon>
        <taxon>Bacillati</taxon>
        <taxon>Actinomycetota</taxon>
        <taxon>Actinomycetes</taxon>
        <taxon>Pseudonocardiales</taxon>
        <taxon>Pseudonocardiaceae</taxon>
        <taxon>Amycolatopsis</taxon>
    </lineage>
</organism>
<comment type="caution">
    <text evidence="2">The sequence shown here is derived from an EMBL/GenBank/DDBJ whole genome shotgun (WGS) entry which is preliminary data.</text>
</comment>
<dbReference type="GO" id="GO:0006629">
    <property type="term" value="P:lipid metabolic process"/>
    <property type="evidence" value="ECO:0007669"/>
    <property type="project" value="InterPro"/>
</dbReference>
<dbReference type="RefSeq" id="WP_141999762.1">
    <property type="nucleotide sequence ID" value="NZ_VFML01000001.1"/>
</dbReference>
<dbReference type="AlphaFoldDB" id="A0A542DLP0"/>
<dbReference type="InterPro" id="IPR030395">
    <property type="entry name" value="GP_PDE_dom"/>
</dbReference>
<reference evidence="2 3" key="1">
    <citation type="submission" date="2019-06" db="EMBL/GenBank/DDBJ databases">
        <title>Sequencing the genomes of 1000 actinobacteria strains.</title>
        <authorList>
            <person name="Klenk H.-P."/>
        </authorList>
    </citation>
    <scope>NUCLEOTIDE SEQUENCE [LARGE SCALE GENOMIC DNA]</scope>
    <source>
        <strain evidence="2 3">DSM 45679</strain>
    </source>
</reference>
<dbReference type="OrthoDB" id="9758957at2"/>
<dbReference type="PROSITE" id="PS51704">
    <property type="entry name" value="GP_PDE"/>
    <property type="match status" value="1"/>
</dbReference>